<dbReference type="CDD" id="cd22271">
    <property type="entry name" value="DPBB_EXP_N-like"/>
    <property type="match status" value="1"/>
</dbReference>
<evidence type="ECO:0000313" key="3">
    <source>
        <dbReference type="EMBL" id="KAF5842723.1"/>
    </source>
</evidence>
<accession>A0ABQ7H790</accession>
<name>A0ABQ7H790_DUNSA</name>
<dbReference type="EMBL" id="MU069456">
    <property type="protein sequence ID" value="KAF5842723.1"/>
    <property type="molecule type" value="Genomic_DNA"/>
</dbReference>
<dbReference type="InterPro" id="IPR036908">
    <property type="entry name" value="RlpA-like_sf"/>
</dbReference>
<feature type="region of interest" description="Disordered" evidence="1">
    <location>
        <begin position="134"/>
        <end position="160"/>
    </location>
</feature>
<dbReference type="Gene3D" id="2.40.40.10">
    <property type="entry name" value="RlpA-like domain"/>
    <property type="match status" value="1"/>
</dbReference>
<dbReference type="InterPro" id="IPR002963">
    <property type="entry name" value="Expansin"/>
</dbReference>
<dbReference type="Proteomes" id="UP000815325">
    <property type="component" value="Unassembled WGS sequence"/>
</dbReference>
<proteinExistence type="predicted"/>
<dbReference type="InterPro" id="IPR007112">
    <property type="entry name" value="Expansin/allergen_DPBB_dom"/>
</dbReference>
<dbReference type="SUPFAM" id="SSF50685">
    <property type="entry name" value="Barwin-like endoglucanases"/>
    <property type="match status" value="1"/>
</dbReference>
<evidence type="ECO:0000313" key="4">
    <source>
        <dbReference type="Proteomes" id="UP000815325"/>
    </source>
</evidence>
<protein>
    <recommendedName>
        <fullName evidence="2">Expansin-like EG45 domain-containing protein</fullName>
    </recommendedName>
</protein>
<keyword evidence="4" id="KW-1185">Reference proteome</keyword>
<evidence type="ECO:0000256" key="1">
    <source>
        <dbReference type="SAM" id="MobiDB-lite"/>
    </source>
</evidence>
<sequence>MPQLECNIAVNWGEWFPWCFALSAHWFVQGHQHTTHSLVYLSPPHHAGAAGRFAAKMGGRSYVCHDESASVVVRSVDTCRCTYPPNEKSNRRWCCGDVDHLDLSKWAFEKLAELRWGVIKLEYRAVPCDHQPEKQAWIDNPSEGNPKNPPSDAKRRTRDWPELRSKNIVPKVIFNDGWIQNGFKDVSWSAWMQPLEQTKQSGMLGGPGMCASVNYGGALALKAWNGIFKQTVALEFWTYVGDTGYHGDRADIPDIQVSISGDKGGCNPVRVMSLKPIMFQHTCLTFGCKEEWWGYRAYLPAFAGSPPDTILNDPQWFNGCGGNEVWELNTVEFRHLPWRLGYTPYFCLDRVHLV</sequence>
<dbReference type="PANTHER" id="PTHR31867">
    <property type="entry name" value="EXPANSIN-A15"/>
    <property type="match status" value="1"/>
</dbReference>
<evidence type="ECO:0000259" key="2">
    <source>
        <dbReference type="PROSITE" id="PS50842"/>
    </source>
</evidence>
<reference evidence="3" key="1">
    <citation type="submission" date="2017-08" db="EMBL/GenBank/DDBJ databases">
        <authorList>
            <person name="Polle J.E."/>
            <person name="Barry K."/>
            <person name="Cushman J."/>
            <person name="Schmutz J."/>
            <person name="Tran D."/>
            <person name="Hathwaick L.T."/>
            <person name="Yim W.C."/>
            <person name="Jenkins J."/>
            <person name="Mckie-Krisberg Z.M."/>
            <person name="Prochnik S."/>
            <person name="Lindquist E."/>
            <person name="Dockter R.B."/>
            <person name="Adam C."/>
            <person name="Molina H."/>
            <person name="Bunkerborg J."/>
            <person name="Jin E."/>
            <person name="Buchheim M."/>
            <person name="Magnuson J."/>
        </authorList>
    </citation>
    <scope>NUCLEOTIDE SEQUENCE</scope>
    <source>
        <strain evidence="3">CCAP 19/18</strain>
    </source>
</reference>
<comment type="caution">
    <text evidence="3">The sequence shown here is derived from an EMBL/GenBank/DDBJ whole genome shotgun (WGS) entry which is preliminary data.</text>
</comment>
<feature type="domain" description="Expansin-like EG45" evidence="2">
    <location>
        <begin position="48"/>
        <end position="133"/>
    </location>
</feature>
<dbReference type="SMART" id="SM00837">
    <property type="entry name" value="DPBB_1"/>
    <property type="match status" value="1"/>
</dbReference>
<organism evidence="3 4">
    <name type="scientific">Dunaliella salina</name>
    <name type="common">Green alga</name>
    <name type="synonym">Protococcus salinus</name>
    <dbReference type="NCBI Taxonomy" id="3046"/>
    <lineage>
        <taxon>Eukaryota</taxon>
        <taxon>Viridiplantae</taxon>
        <taxon>Chlorophyta</taxon>
        <taxon>core chlorophytes</taxon>
        <taxon>Chlorophyceae</taxon>
        <taxon>CS clade</taxon>
        <taxon>Chlamydomonadales</taxon>
        <taxon>Dunaliellaceae</taxon>
        <taxon>Dunaliella</taxon>
    </lineage>
</organism>
<gene>
    <name evidence="3" type="ORF">DUNSADRAFT_5490</name>
</gene>
<dbReference type="PROSITE" id="PS50842">
    <property type="entry name" value="EXPANSIN_EG45"/>
    <property type="match status" value="1"/>
</dbReference>